<comment type="caution">
    <text evidence="1">The sequence shown here is derived from an EMBL/GenBank/DDBJ whole genome shotgun (WGS) entry which is preliminary data.</text>
</comment>
<evidence type="ECO:0000313" key="1">
    <source>
        <dbReference type="EMBL" id="SAL68926.1"/>
    </source>
</evidence>
<dbReference type="Proteomes" id="UP000054977">
    <property type="component" value="Unassembled WGS sequence"/>
</dbReference>
<accession>A0A158JJA7</accession>
<dbReference type="EMBL" id="FCNW02000120">
    <property type="protein sequence ID" value="SAL68926.1"/>
    <property type="molecule type" value="Genomic_DNA"/>
</dbReference>
<name>A0A158JJA7_9BURK</name>
<evidence type="ECO:0000313" key="2">
    <source>
        <dbReference type="Proteomes" id="UP000054977"/>
    </source>
</evidence>
<sequence length="227" mass="25169">MNKFVASLNFLASDNLRDRLQKIGAVALEQEGWKISRVPRGQKGSGKGSVRRITRGEEVKLVSIRTTKDRHIAFPRADDGWATLGEVDYVCAVSVDKHGAPQEGWAHIIDAKEMLARFDRAYEARIKAGNSIPLGQAMWVSLYHKEGTNPVYLVGAGVGRPENFPPKLKAKLWNAGEMPEVEQEQKSVAEDVQELLDETPLTIAEAKRRLAMTFGVEESCIKISIEA</sequence>
<organism evidence="1 2">
    <name type="scientific">Caballeronia humi</name>
    <dbReference type="NCBI Taxonomy" id="326474"/>
    <lineage>
        <taxon>Bacteria</taxon>
        <taxon>Pseudomonadati</taxon>
        <taxon>Pseudomonadota</taxon>
        <taxon>Betaproteobacteria</taxon>
        <taxon>Burkholderiales</taxon>
        <taxon>Burkholderiaceae</taxon>
        <taxon>Caballeronia</taxon>
    </lineage>
</organism>
<dbReference type="AlphaFoldDB" id="A0A158JJA7"/>
<gene>
    <name evidence="1" type="ORF">AWB65_06767</name>
</gene>
<keyword evidence="2" id="KW-1185">Reference proteome</keyword>
<proteinExistence type="predicted"/>
<dbReference type="RefSeq" id="WP_200821868.1">
    <property type="nucleotide sequence ID" value="NZ_FCNW02000120.1"/>
</dbReference>
<protein>
    <submittedName>
        <fullName evidence="1">Uncharacterized protein</fullName>
    </submittedName>
</protein>
<reference evidence="1" key="1">
    <citation type="submission" date="2016-01" db="EMBL/GenBank/DDBJ databases">
        <authorList>
            <person name="Peeters C."/>
        </authorList>
    </citation>
    <scope>NUCLEOTIDE SEQUENCE [LARGE SCALE GENOMIC DNA]</scope>
    <source>
        <strain evidence="1">LMG 22934</strain>
    </source>
</reference>